<keyword evidence="2" id="KW-0489">Methyltransferase</keyword>
<sequence length="225" mass="24225">MTLDQIVPWGRSLREYRSMFSLTDADLAVRILGCADGPASFNAEVTALGGRVVSADPVYRFAADGIRARIAEVAPRVIDELRRNAADYLWDEAGDADALGRLRLAAMDAFLADYDAGRAAGRYVDASLPALPFADGAFDLALCSHFLFLYSAQVDAAAHLAGVRELCRVAREVRIYPLVALDNRPSPHLPAVLAALAAEGLTASVEPVAHRFQKGATEMLRIVRG</sequence>
<dbReference type="GO" id="GO:0032259">
    <property type="term" value="P:methylation"/>
    <property type="evidence" value="ECO:0007669"/>
    <property type="project" value="UniProtKB-KW"/>
</dbReference>
<name>A0A8B6X225_9BURK</name>
<evidence type="ECO:0000313" key="2">
    <source>
        <dbReference type="RefSeq" id="WP_028310534.1"/>
    </source>
</evidence>
<accession>A0A8B6X225</accession>
<dbReference type="Proteomes" id="UP000675920">
    <property type="component" value="Unplaced"/>
</dbReference>
<organism evidence="1 2">
    <name type="scientific">Derxia gummosa DSM 723</name>
    <dbReference type="NCBI Taxonomy" id="1121388"/>
    <lineage>
        <taxon>Bacteria</taxon>
        <taxon>Pseudomonadati</taxon>
        <taxon>Pseudomonadota</taxon>
        <taxon>Betaproteobacteria</taxon>
        <taxon>Burkholderiales</taxon>
        <taxon>Alcaligenaceae</taxon>
        <taxon>Derxia</taxon>
    </lineage>
</organism>
<dbReference type="AlphaFoldDB" id="A0A8B6X225"/>
<keyword evidence="1" id="KW-1185">Reference proteome</keyword>
<reference evidence="2" key="1">
    <citation type="submission" date="2025-08" db="UniProtKB">
        <authorList>
            <consortium name="RefSeq"/>
        </authorList>
    </citation>
    <scope>IDENTIFICATION</scope>
</reference>
<proteinExistence type="predicted"/>
<keyword evidence="2" id="KW-0808">Transferase</keyword>
<protein>
    <submittedName>
        <fullName evidence="2">SAM-dependent methyltransferase</fullName>
    </submittedName>
</protein>
<dbReference type="RefSeq" id="WP_028310534.1">
    <property type="nucleotide sequence ID" value="NZ_AXWS01000007.1"/>
</dbReference>
<dbReference type="GO" id="GO:0008168">
    <property type="term" value="F:methyltransferase activity"/>
    <property type="evidence" value="ECO:0007669"/>
    <property type="project" value="UniProtKB-KW"/>
</dbReference>
<dbReference type="OrthoDB" id="9787807at2"/>
<evidence type="ECO:0000313" key="1">
    <source>
        <dbReference type="Proteomes" id="UP000675920"/>
    </source>
</evidence>